<dbReference type="Proteomes" id="UP000440367">
    <property type="component" value="Unassembled WGS sequence"/>
</dbReference>
<evidence type="ECO:0000313" key="18">
    <source>
        <dbReference type="Proteomes" id="UP000476176"/>
    </source>
</evidence>
<evidence type="ECO:0000313" key="1">
    <source>
        <dbReference type="EMBL" id="KAE8939266.1"/>
    </source>
</evidence>
<evidence type="ECO:0000313" key="16">
    <source>
        <dbReference type="Proteomes" id="UP000441208"/>
    </source>
</evidence>
<evidence type="ECO:0000313" key="14">
    <source>
        <dbReference type="Proteomes" id="UP000440367"/>
    </source>
</evidence>
<gene>
    <name evidence="9" type="ORF">PF001_g20133</name>
    <name evidence="8" type="ORF">PF002_g22172</name>
    <name evidence="6" type="ORF">PF004_g22865</name>
    <name evidence="7" type="ORF">PF005_g16311</name>
    <name evidence="5" type="ORF">PF006_g8755</name>
    <name evidence="4" type="ORF">PF007_g3366</name>
    <name evidence="10" type="ORF">PF008_g13836</name>
    <name evidence="1" type="ORF">PF009_g10886</name>
    <name evidence="3" type="ORF">PF010_g11673</name>
    <name evidence="2" type="ORF">PF011_g8615</name>
</gene>
<sequence length="86" mass="9394">MTALILATLQCWTSVTLWVLPSPVLLMCNTVIRNLFAVATSSSINYQCTGQHCASMYRHRHTVQLSVHVVRRCTASAAKLCGMVAG</sequence>
<evidence type="ECO:0000313" key="12">
    <source>
        <dbReference type="Proteomes" id="UP000433483"/>
    </source>
</evidence>
<dbReference type="Proteomes" id="UP000441208">
    <property type="component" value="Unassembled WGS sequence"/>
</dbReference>
<dbReference type="EMBL" id="QXGE01001705">
    <property type="protein sequence ID" value="KAE9289256.1"/>
    <property type="molecule type" value="Genomic_DNA"/>
</dbReference>
<keyword evidence="12" id="KW-1185">Reference proteome</keyword>
<evidence type="ECO:0000313" key="8">
    <source>
        <dbReference type="EMBL" id="KAE9199350.1"/>
    </source>
</evidence>
<evidence type="ECO:0000313" key="3">
    <source>
        <dbReference type="EMBL" id="KAE9109080.1"/>
    </source>
</evidence>
<dbReference type="EMBL" id="QXGA01000405">
    <property type="protein sequence ID" value="KAE9146474.1"/>
    <property type="molecule type" value="Genomic_DNA"/>
</dbReference>
<protein>
    <submittedName>
        <fullName evidence="2">Uncharacterized protein</fullName>
    </submittedName>
</protein>
<proteinExistence type="predicted"/>
<evidence type="ECO:0000313" key="7">
    <source>
        <dbReference type="EMBL" id="KAE9197972.1"/>
    </source>
</evidence>
<dbReference type="EMBL" id="QXFZ01000098">
    <property type="protein sequence ID" value="KAE9133413.1"/>
    <property type="molecule type" value="Genomic_DNA"/>
</dbReference>
<organism evidence="2 17">
    <name type="scientific">Phytophthora fragariae</name>
    <dbReference type="NCBI Taxonomy" id="53985"/>
    <lineage>
        <taxon>Eukaryota</taxon>
        <taxon>Sar</taxon>
        <taxon>Stramenopiles</taxon>
        <taxon>Oomycota</taxon>
        <taxon>Peronosporomycetes</taxon>
        <taxon>Peronosporales</taxon>
        <taxon>Peronosporaceae</taxon>
        <taxon>Phytophthora</taxon>
    </lineage>
</organism>
<evidence type="ECO:0000313" key="20">
    <source>
        <dbReference type="Proteomes" id="UP000488956"/>
    </source>
</evidence>
<dbReference type="EMBL" id="QXGB01001058">
    <property type="protein sequence ID" value="KAE9197972.1"/>
    <property type="molecule type" value="Genomic_DNA"/>
</dbReference>
<dbReference type="Proteomes" id="UP000429523">
    <property type="component" value="Unassembled WGS sequence"/>
</dbReference>
<dbReference type="EMBL" id="QXGF01000501">
    <property type="protein sequence ID" value="KAE8939266.1"/>
    <property type="molecule type" value="Genomic_DNA"/>
</dbReference>
<dbReference type="EMBL" id="QXGD01001775">
    <property type="protein sequence ID" value="KAE9199350.1"/>
    <property type="molecule type" value="Genomic_DNA"/>
</dbReference>
<dbReference type="Proteomes" id="UP000433483">
    <property type="component" value="Unassembled WGS sequence"/>
</dbReference>
<dbReference type="AlphaFoldDB" id="A0A6A3L567"/>
<dbReference type="EMBL" id="QXFX01000627">
    <property type="protein sequence ID" value="KAE9109080.1"/>
    <property type="molecule type" value="Genomic_DNA"/>
</dbReference>
<evidence type="ECO:0000313" key="17">
    <source>
        <dbReference type="Proteomes" id="UP000460718"/>
    </source>
</evidence>
<evidence type="ECO:0000313" key="15">
    <source>
        <dbReference type="Proteomes" id="UP000440732"/>
    </source>
</evidence>
<dbReference type="EMBL" id="QXGC01002358">
    <property type="protein sequence ID" value="KAE9187209.1"/>
    <property type="molecule type" value="Genomic_DNA"/>
</dbReference>
<evidence type="ECO:0000313" key="6">
    <source>
        <dbReference type="EMBL" id="KAE9187209.1"/>
    </source>
</evidence>
<evidence type="ECO:0000313" key="19">
    <source>
        <dbReference type="Proteomes" id="UP000486351"/>
    </source>
</evidence>
<dbReference type="Proteomes" id="UP000476176">
    <property type="component" value="Unassembled WGS sequence"/>
</dbReference>
<evidence type="ECO:0000313" key="11">
    <source>
        <dbReference type="Proteomes" id="UP000429523"/>
    </source>
</evidence>
<dbReference type="Proteomes" id="UP000440732">
    <property type="component" value="Unassembled WGS sequence"/>
</dbReference>
<dbReference type="EMBL" id="QXFY01000835">
    <property type="protein sequence ID" value="KAE9334688.1"/>
    <property type="molecule type" value="Genomic_DNA"/>
</dbReference>
<evidence type="ECO:0000313" key="9">
    <source>
        <dbReference type="EMBL" id="KAE9289256.1"/>
    </source>
</evidence>
<reference evidence="17 18" key="1">
    <citation type="submission" date="2018-09" db="EMBL/GenBank/DDBJ databases">
        <title>Genomic investigation of the strawberry pathogen Phytophthora fragariae indicates pathogenicity is determined by transcriptional variation in three key races.</title>
        <authorList>
            <person name="Adams T.M."/>
            <person name="Armitage A.D."/>
            <person name="Sobczyk M.K."/>
            <person name="Bates H.J."/>
            <person name="Dunwell J.M."/>
            <person name="Nellist C.F."/>
            <person name="Harrison R.J."/>
        </authorList>
    </citation>
    <scope>NUCLEOTIDE SEQUENCE [LARGE SCALE GENOMIC DNA]</scope>
    <source>
        <strain evidence="9 13">A4</strain>
        <strain evidence="8 14">BC-1</strain>
        <strain evidence="6 18">BC-23</strain>
        <strain evidence="7 12">NOV-27</strain>
        <strain evidence="5 15">NOV-5</strain>
        <strain evidence="4 16">NOV-71</strain>
        <strain evidence="10 19">NOV-77</strain>
        <strain evidence="1 11">NOV-9</strain>
        <strain evidence="3 20">ONT-3</strain>
        <strain evidence="2 17">SCRP245</strain>
    </source>
</reference>
<dbReference type="Proteomes" id="UP000460718">
    <property type="component" value="Unassembled WGS sequence"/>
</dbReference>
<dbReference type="Proteomes" id="UP000437068">
    <property type="component" value="Unassembled WGS sequence"/>
</dbReference>
<evidence type="ECO:0000313" key="5">
    <source>
        <dbReference type="EMBL" id="KAE9146474.1"/>
    </source>
</evidence>
<dbReference type="EMBL" id="QXFW01000410">
    <property type="protein sequence ID" value="KAE9013117.1"/>
    <property type="molecule type" value="Genomic_DNA"/>
</dbReference>
<comment type="caution">
    <text evidence="2">The sequence shown here is derived from an EMBL/GenBank/DDBJ whole genome shotgun (WGS) entry which is preliminary data.</text>
</comment>
<evidence type="ECO:0000313" key="4">
    <source>
        <dbReference type="EMBL" id="KAE9133413.1"/>
    </source>
</evidence>
<accession>A0A6A3L567</accession>
<evidence type="ECO:0000313" key="2">
    <source>
        <dbReference type="EMBL" id="KAE9013117.1"/>
    </source>
</evidence>
<evidence type="ECO:0000313" key="10">
    <source>
        <dbReference type="EMBL" id="KAE9334688.1"/>
    </source>
</evidence>
<name>A0A6A3L567_9STRA</name>
<dbReference type="Proteomes" id="UP000486351">
    <property type="component" value="Unassembled WGS sequence"/>
</dbReference>
<dbReference type="Proteomes" id="UP000488956">
    <property type="component" value="Unassembled WGS sequence"/>
</dbReference>
<evidence type="ECO:0000313" key="13">
    <source>
        <dbReference type="Proteomes" id="UP000437068"/>
    </source>
</evidence>